<dbReference type="EMBL" id="SDAM02001326">
    <property type="protein sequence ID" value="KAH6822324.1"/>
    <property type="molecule type" value="Genomic_DNA"/>
</dbReference>
<feature type="region of interest" description="Disordered" evidence="1">
    <location>
        <begin position="280"/>
        <end position="301"/>
    </location>
</feature>
<dbReference type="InterPro" id="IPR052579">
    <property type="entry name" value="Zinc_finger_SWIM"/>
</dbReference>
<name>A0AAD4P0R2_PERFH</name>
<sequence>MLEVACGIHNHLQAQYLEGHAYAGRLTSDEEKLVAEHAGRSQMQYLLGKLEEHGYYQYTRWCPQTDTVKDMFYAHPTSVKLLRAFPEVLLMDCTYKTNRADGPEHIPSVIVMDRERALMNAIEVTFPTTLLAETEARYGEMLRRFQEDYATNPTVVNYAINNWIVPYKAEGAHAKLKRFLGTSTCNLEECWEKIHDLLETFFNAIKASFEKSINVVQHCYKSLIFQFLRGANIVVATDVDNRRFETWNCANNMFAQADESERLLMLKIFREIVTPSTTSMVEPDVQTKTRGRPKVTKTKADTSMKREKSAFEYTDSFNDSCLQVPDSFECGTSLSQATFTTRRQKQKASRSKASYHLGIGYIDQIPASFRGYVARTQDVNADGHYGFRAIAGLVLGDQESWSRVRSDLFYEINSNPEMWDKCFLERGWREKVLKILNFHELTGLTRHWFVLPDLSHVVATVYKVALVTLGGRYPTTFLPLSSSVPTEPKCICMAHVKIGEGHRVNHFIRVFMNPDHPFPPISAQWKDYRMDCAAGWENFITRP</sequence>
<dbReference type="AlphaFoldDB" id="A0AAD4P0R2"/>
<dbReference type="PANTHER" id="PTHR31569">
    <property type="entry name" value="SWIM-TYPE DOMAIN-CONTAINING PROTEIN"/>
    <property type="match status" value="1"/>
</dbReference>
<organism evidence="2 3">
    <name type="scientific">Perilla frutescens var. hirtella</name>
    <name type="common">Perilla citriodora</name>
    <name type="synonym">Perilla setoyensis</name>
    <dbReference type="NCBI Taxonomy" id="608512"/>
    <lineage>
        <taxon>Eukaryota</taxon>
        <taxon>Viridiplantae</taxon>
        <taxon>Streptophyta</taxon>
        <taxon>Embryophyta</taxon>
        <taxon>Tracheophyta</taxon>
        <taxon>Spermatophyta</taxon>
        <taxon>Magnoliopsida</taxon>
        <taxon>eudicotyledons</taxon>
        <taxon>Gunneridae</taxon>
        <taxon>Pentapetalae</taxon>
        <taxon>asterids</taxon>
        <taxon>lamiids</taxon>
        <taxon>Lamiales</taxon>
        <taxon>Lamiaceae</taxon>
        <taxon>Nepetoideae</taxon>
        <taxon>Elsholtzieae</taxon>
        <taxon>Perilla</taxon>
    </lineage>
</organism>
<protein>
    <recommendedName>
        <fullName evidence="4">MULE transposase domain-containing protein</fullName>
    </recommendedName>
</protein>
<reference evidence="2 3" key="1">
    <citation type="journal article" date="2021" name="Nat. Commun.">
        <title>Incipient diploidization of the medicinal plant Perilla within 10,000 years.</title>
        <authorList>
            <person name="Zhang Y."/>
            <person name="Shen Q."/>
            <person name="Leng L."/>
            <person name="Zhang D."/>
            <person name="Chen S."/>
            <person name="Shi Y."/>
            <person name="Ning Z."/>
            <person name="Chen S."/>
        </authorList>
    </citation>
    <scope>NUCLEOTIDE SEQUENCE [LARGE SCALE GENOMIC DNA]</scope>
    <source>
        <strain evidence="3">cv. PC099</strain>
    </source>
</reference>
<gene>
    <name evidence="2" type="ORF">C2S53_012606</name>
</gene>
<dbReference type="PANTHER" id="PTHR31569:SF4">
    <property type="entry name" value="SWIM-TYPE DOMAIN-CONTAINING PROTEIN"/>
    <property type="match status" value="1"/>
</dbReference>
<evidence type="ECO:0000313" key="3">
    <source>
        <dbReference type="Proteomes" id="UP001190926"/>
    </source>
</evidence>
<dbReference type="CDD" id="cd22744">
    <property type="entry name" value="OTU"/>
    <property type="match status" value="1"/>
</dbReference>
<proteinExistence type="predicted"/>
<dbReference type="Proteomes" id="UP001190926">
    <property type="component" value="Unassembled WGS sequence"/>
</dbReference>
<comment type="caution">
    <text evidence="2">The sequence shown here is derived from an EMBL/GenBank/DDBJ whole genome shotgun (WGS) entry which is preliminary data.</text>
</comment>
<evidence type="ECO:0008006" key="4">
    <source>
        <dbReference type="Google" id="ProtNLM"/>
    </source>
</evidence>
<evidence type="ECO:0000256" key="1">
    <source>
        <dbReference type="SAM" id="MobiDB-lite"/>
    </source>
</evidence>
<accession>A0AAD4P0R2</accession>
<keyword evidence="3" id="KW-1185">Reference proteome</keyword>
<evidence type="ECO:0000313" key="2">
    <source>
        <dbReference type="EMBL" id="KAH6822324.1"/>
    </source>
</evidence>